<evidence type="ECO:0000259" key="4">
    <source>
        <dbReference type="Pfam" id="PF00135"/>
    </source>
</evidence>
<dbReference type="PANTHER" id="PTHR11559">
    <property type="entry name" value="CARBOXYLESTERASE"/>
    <property type="match status" value="1"/>
</dbReference>
<dbReference type="SUPFAM" id="SSF53474">
    <property type="entry name" value="alpha/beta-Hydrolases"/>
    <property type="match status" value="1"/>
</dbReference>
<evidence type="ECO:0000256" key="2">
    <source>
        <dbReference type="SAM" id="MobiDB-lite"/>
    </source>
</evidence>
<organism evidence="5 6">
    <name type="scientific">Lepeophtheirus salmonis</name>
    <name type="common">Salmon louse</name>
    <name type="synonym">Caligus salmonis</name>
    <dbReference type="NCBI Taxonomy" id="72036"/>
    <lineage>
        <taxon>Eukaryota</taxon>
        <taxon>Metazoa</taxon>
        <taxon>Ecdysozoa</taxon>
        <taxon>Arthropoda</taxon>
        <taxon>Crustacea</taxon>
        <taxon>Multicrustacea</taxon>
        <taxon>Hexanauplia</taxon>
        <taxon>Copepoda</taxon>
        <taxon>Siphonostomatoida</taxon>
        <taxon>Caligidae</taxon>
        <taxon>Lepeophtheirus</taxon>
    </lineage>
</organism>
<accession>A0A7R8HCZ4</accession>
<feature type="domain" description="Carboxylesterase type B" evidence="4">
    <location>
        <begin position="424"/>
        <end position="791"/>
    </location>
</feature>
<feature type="transmembrane region" description="Helical" evidence="3">
    <location>
        <begin position="363"/>
        <end position="383"/>
    </location>
</feature>
<gene>
    <name evidence="5" type="ORF">LSAA_13563</name>
</gene>
<dbReference type="Pfam" id="PF00135">
    <property type="entry name" value="COesterase"/>
    <property type="match status" value="1"/>
</dbReference>
<keyword evidence="1" id="KW-0325">Glycoprotein</keyword>
<evidence type="ECO:0000256" key="3">
    <source>
        <dbReference type="SAM" id="Phobius"/>
    </source>
</evidence>
<dbReference type="Gene3D" id="3.40.50.1820">
    <property type="entry name" value="alpha/beta hydrolase"/>
    <property type="match status" value="1"/>
</dbReference>
<name>A0A7R8HCZ4_LEPSM</name>
<feature type="region of interest" description="Disordered" evidence="2">
    <location>
        <begin position="35"/>
        <end position="230"/>
    </location>
</feature>
<dbReference type="AlphaFoldDB" id="A0A7R8HCZ4"/>
<evidence type="ECO:0000313" key="6">
    <source>
        <dbReference type="Proteomes" id="UP000675881"/>
    </source>
</evidence>
<protein>
    <submittedName>
        <fullName evidence="5">(salmon louse) hypothetical protein</fullName>
    </submittedName>
</protein>
<feature type="compositionally biased region" description="Basic and acidic residues" evidence="2">
    <location>
        <begin position="208"/>
        <end position="228"/>
    </location>
</feature>
<proteinExistence type="predicted"/>
<feature type="compositionally biased region" description="Acidic residues" evidence="2">
    <location>
        <begin position="156"/>
        <end position="167"/>
    </location>
</feature>
<dbReference type="OrthoDB" id="408631at2759"/>
<reference evidence="5" key="1">
    <citation type="submission" date="2021-02" db="EMBL/GenBank/DDBJ databases">
        <authorList>
            <person name="Bekaert M."/>
        </authorList>
    </citation>
    <scope>NUCLEOTIDE SEQUENCE</scope>
    <source>
        <strain evidence="5">IoA-00</strain>
    </source>
</reference>
<dbReference type="InterPro" id="IPR029058">
    <property type="entry name" value="AB_hydrolase_fold"/>
</dbReference>
<dbReference type="InterPro" id="IPR002018">
    <property type="entry name" value="CarbesteraseB"/>
</dbReference>
<keyword evidence="3" id="KW-0812">Transmembrane</keyword>
<evidence type="ECO:0000313" key="5">
    <source>
        <dbReference type="EMBL" id="CAF3013252.1"/>
    </source>
</evidence>
<feature type="compositionally biased region" description="Basic and acidic residues" evidence="2">
    <location>
        <begin position="119"/>
        <end position="137"/>
    </location>
</feature>
<keyword evidence="3" id="KW-0472">Membrane</keyword>
<keyword evidence="6" id="KW-1185">Reference proteome</keyword>
<feature type="compositionally biased region" description="Low complexity" evidence="2">
    <location>
        <begin position="49"/>
        <end position="58"/>
    </location>
</feature>
<dbReference type="InterPro" id="IPR050309">
    <property type="entry name" value="Type-B_Carboxylest/Lipase"/>
</dbReference>
<evidence type="ECO:0000256" key="1">
    <source>
        <dbReference type="ARBA" id="ARBA00023180"/>
    </source>
</evidence>
<sequence length="837" mass="93259">MSEDLLTPQSDVILSAKSEDKLEIEKEELLLEKIKERESKENLVDGEVDVSSVVSPPSDNKDSTPEENTGELSKKKFKIPNVQIKTPKVPGFLKPNKKEASKGEDGQNGEGEETDEKEDSSKVPPKERVKEMLDKMPKISKPSFLKKSKDGHDEAEGGEGIEGEDLSDGDKKNFFDNVKTKASQVPALLKKKKEKGTFEDVEEDTDKDESKELLNESAEKKEDGDNHKKLSMKPAAMAVLESIRSAAHHVPAMFKKNKESVGQKDIESGVTGDLEEQKELLEKRPELKECNKAVPEDDLEEIKINTDDEKALDTISGHSEKKRIQRKPPRSPKSKGVEKICRMKEVSRQCSQRFQELETRRKIAVIAILLGVLLLILIIGIAAGSSPSGWSNEIRFIEDGKYVEAHTSCGTVIGLVDAPDQLRFTGIPYAANISNRFEQSHIASNLEESVGEKNENGDIVGDEDCLTLNIYTTSVTYEDFMPVVVYIRGDDESESLAPSSELSKNMSVVFVEVNYRLGNYGLGDIITALKWVSLNIQHFGGHPKKVTLLGSGFGATLVTALTSSRLGKGFYSGIWVSNGAGSFANRTLEQVSVENEKINIPDEWLTSSTSQLPQIGEKEYSWIVVDKHILTHHPVSYWINHASEIDVPMVFGSTEHVEATEKNINLMDWDDRDVFEAHVEEKLGSFNVTLPGLALSFYNTSDNWIDYISMLSDIRTVCPIMNLAEMASANSNKNVYSYIATQTRVGDLGNIADAHSDISAIFGLYEPKNSTEIRFVTNIQKLFYKFVKSGSLPYGNRDVALGYYDVNARVSFKHEPRSTCQFWENANYIVPEYANLD</sequence>
<dbReference type="Proteomes" id="UP000675881">
    <property type="component" value="Chromosome 8"/>
</dbReference>
<keyword evidence="3" id="KW-1133">Transmembrane helix</keyword>
<feature type="compositionally biased region" description="Basic residues" evidence="2">
    <location>
        <begin position="320"/>
        <end position="333"/>
    </location>
</feature>
<feature type="compositionally biased region" description="Basic and acidic residues" evidence="2">
    <location>
        <begin position="96"/>
        <end position="105"/>
    </location>
</feature>
<feature type="region of interest" description="Disordered" evidence="2">
    <location>
        <begin position="312"/>
        <end position="338"/>
    </location>
</feature>
<dbReference type="EMBL" id="HG994587">
    <property type="protein sequence ID" value="CAF3013252.1"/>
    <property type="molecule type" value="Genomic_DNA"/>
</dbReference>